<evidence type="ECO:0000313" key="1">
    <source>
        <dbReference type="EMBL" id="MFC0861619.1"/>
    </source>
</evidence>
<proteinExistence type="predicted"/>
<protein>
    <submittedName>
        <fullName evidence="1">Uncharacterized protein</fullName>
    </submittedName>
</protein>
<dbReference type="Proteomes" id="UP001589870">
    <property type="component" value="Unassembled WGS sequence"/>
</dbReference>
<reference evidence="1 2" key="1">
    <citation type="submission" date="2024-09" db="EMBL/GenBank/DDBJ databases">
        <authorList>
            <person name="Sun Q."/>
            <person name="Mori K."/>
        </authorList>
    </citation>
    <scope>NUCLEOTIDE SEQUENCE [LARGE SCALE GENOMIC DNA]</scope>
    <source>
        <strain evidence="1 2">TBRC 1851</strain>
    </source>
</reference>
<organism evidence="1 2">
    <name type="scientific">Sphaerimonospora cavernae</name>
    <dbReference type="NCBI Taxonomy" id="1740611"/>
    <lineage>
        <taxon>Bacteria</taxon>
        <taxon>Bacillati</taxon>
        <taxon>Actinomycetota</taxon>
        <taxon>Actinomycetes</taxon>
        <taxon>Streptosporangiales</taxon>
        <taxon>Streptosporangiaceae</taxon>
        <taxon>Sphaerimonospora</taxon>
    </lineage>
</organism>
<name>A0ABV6TZI3_9ACTN</name>
<gene>
    <name evidence="1" type="ORF">ACFHYQ_04835</name>
</gene>
<sequence>MTVPISDREQQELTRLTDAQAALAGAADIARDGVPKAGEERLLALAYAMLTFGEMLKQASWGVVTHAFSGPIALRDKLAHIPHRKLNPDVLIASTSRAETEILPLIQARIEDLAARRG</sequence>
<comment type="caution">
    <text evidence="1">The sequence shown here is derived from an EMBL/GenBank/DDBJ whole genome shotgun (WGS) entry which is preliminary data.</text>
</comment>
<dbReference type="EMBL" id="JBHMQT010000006">
    <property type="protein sequence ID" value="MFC0861619.1"/>
    <property type="molecule type" value="Genomic_DNA"/>
</dbReference>
<keyword evidence="2" id="KW-1185">Reference proteome</keyword>
<accession>A0ABV6TZI3</accession>
<evidence type="ECO:0000313" key="2">
    <source>
        <dbReference type="Proteomes" id="UP001589870"/>
    </source>
</evidence>
<dbReference type="RefSeq" id="WP_394299848.1">
    <property type="nucleotide sequence ID" value="NZ_JBHMQT010000006.1"/>
</dbReference>